<dbReference type="EMBL" id="JBHSFG010000006">
    <property type="protein sequence ID" value="MFC4463574.1"/>
    <property type="molecule type" value="Genomic_DNA"/>
</dbReference>
<name>A0ABV8YHM2_9ACTN</name>
<sequence>MDVVVVLAAAGLIAALGWFFFGPRRAGAARVEGGVQRVEVTVRGGYNPSLIKVRQGTSVELVFDRQESGECTSRESIAGVITPGPSLDSVVGTNGDCESSAVDVRARIGRWYQGVLDPCDGPVLPQHWAGVVRRLWFLIEGQPVRLAVAAPTCAKSPSARR</sequence>
<protein>
    <submittedName>
        <fullName evidence="1">Uncharacterized protein</fullName>
    </submittedName>
</protein>
<dbReference type="RefSeq" id="WP_386336923.1">
    <property type="nucleotide sequence ID" value="NZ_JBHSFG010000006.1"/>
</dbReference>
<gene>
    <name evidence="1" type="ORF">ACFPH6_02970</name>
</gene>
<organism evidence="1 2">
    <name type="scientific">Streptomyces xiangluensis</name>
    <dbReference type="NCBI Taxonomy" id="2665720"/>
    <lineage>
        <taxon>Bacteria</taxon>
        <taxon>Bacillati</taxon>
        <taxon>Actinomycetota</taxon>
        <taxon>Actinomycetes</taxon>
        <taxon>Kitasatosporales</taxon>
        <taxon>Streptomycetaceae</taxon>
        <taxon>Streptomyces</taxon>
    </lineage>
</organism>
<comment type="caution">
    <text evidence="1">The sequence shown here is derived from an EMBL/GenBank/DDBJ whole genome shotgun (WGS) entry which is preliminary data.</text>
</comment>
<dbReference type="Gene3D" id="2.60.40.420">
    <property type="entry name" value="Cupredoxins - blue copper proteins"/>
    <property type="match status" value="1"/>
</dbReference>
<evidence type="ECO:0000313" key="1">
    <source>
        <dbReference type="EMBL" id="MFC4463574.1"/>
    </source>
</evidence>
<evidence type="ECO:0000313" key="2">
    <source>
        <dbReference type="Proteomes" id="UP001596012"/>
    </source>
</evidence>
<reference evidence="2" key="1">
    <citation type="journal article" date="2019" name="Int. J. Syst. Evol. Microbiol.">
        <title>The Global Catalogue of Microorganisms (GCM) 10K type strain sequencing project: providing services to taxonomists for standard genome sequencing and annotation.</title>
        <authorList>
            <consortium name="The Broad Institute Genomics Platform"/>
            <consortium name="The Broad Institute Genome Sequencing Center for Infectious Disease"/>
            <person name="Wu L."/>
            <person name="Ma J."/>
        </authorList>
    </citation>
    <scope>NUCLEOTIDE SEQUENCE [LARGE SCALE GENOMIC DNA]</scope>
    <source>
        <strain evidence="2">DT43</strain>
    </source>
</reference>
<dbReference type="Proteomes" id="UP001596012">
    <property type="component" value="Unassembled WGS sequence"/>
</dbReference>
<proteinExistence type="predicted"/>
<keyword evidence="2" id="KW-1185">Reference proteome</keyword>
<dbReference type="InterPro" id="IPR008972">
    <property type="entry name" value="Cupredoxin"/>
</dbReference>
<accession>A0ABV8YHM2</accession>